<protein>
    <recommendedName>
        <fullName evidence="5">Tetratricopeptide repeat-containing protein</fullName>
    </recommendedName>
</protein>
<feature type="transmembrane region" description="Helical" evidence="1">
    <location>
        <begin position="141"/>
        <end position="166"/>
    </location>
</feature>
<keyword evidence="1" id="KW-0472">Membrane</keyword>
<evidence type="ECO:0000313" key="3">
    <source>
        <dbReference type="EMBL" id="SFE97191.1"/>
    </source>
</evidence>
<dbReference type="EMBL" id="FOMX01000024">
    <property type="protein sequence ID" value="SFE97191.1"/>
    <property type="molecule type" value="Genomic_DNA"/>
</dbReference>
<keyword evidence="1" id="KW-0812">Transmembrane</keyword>
<reference evidence="4" key="1">
    <citation type="submission" date="2016-10" db="EMBL/GenBank/DDBJ databases">
        <authorList>
            <person name="Varghese N."/>
            <person name="Submissions S."/>
        </authorList>
    </citation>
    <scope>NUCLEOTIDE SEQUENCE [LARGE SCALE GENOMIC DNA]</scope>
    <source>
        <strain evidence="4">ATCC 25963</strain>
    </source>
</reference>
<keyword evidence="4" id="KW-1185">Reference proteome</keyword>
<accession>A0A1I2EY24</accession>
<feature type="transmembrane region" description="Helical" evidence="1">
    <location>
        <begin position="186"/>
        <end position="204"/>
    </location>
</feature>
<sequence>MPRPESRPTWTARLCGAVLAPCVALAPLSVRAEPPAPTVLEEARQQVKAGEDEAAMQALSEVIALDTSNVKAYQLRADVAGRLATKYGPGAAFHALRANDLEHVLALSPDPAHDGATMRQLQAAHADATRAAKQEQRRRKLLPAAMSLGVIGGGLTLASTVLVILANTNVGNEDSKHVMNVYSGTFLGIGVGLVVTAIAFGVAARKQYARDERARALFEPRYARRGIPQFGGGGLVLRF</sequence>
<dbReference type="RefSeq" id="WP_096327702.1">
    <property type="nucleotide sequence ID" value="NZ_FOMX01000024.1"/>
</dbReference>
<feature type="signal peptide" evidence="2">
    <location>
        <begin position="1"/>
        <end position="32"/>
    </location>
</feature>
<keyword evidence="2" id="KW-0732">Signal</keyword>
<evidence type="ECO:0000256" key="2">
    <source>
        <dbReference type="SAM" id="SignalP"/>
    </source>
</evidence>
<organism evidence="3 4">
    <name type="scientific">Nannocystis exedens</name>
    <dbReference type="NCBI Taxonomy" id="54"/>
    <lineage>
        <taxon>Bacteria</taxon>
        <taxon>Pseudomonadati</taxon>
        <taxon>Myxococcota</taxon>
        <taxon>Polyangia</taxon>
        <taxon>Nannocystales</taxon>
        <taxon>Nannocystaceae</taxon>
        <taxon>Nannocystis</taxon>
    </lineage>
</organism>
<evidence type="ECO:0008006" key="5">
    <source>
        <dbReference type="Google" id="ProtNLM"/>
    </source>
</evidence>
<evidence type="ECO:0000256" key="1">
    <source>
        <dbReference type="SAM" id="Phobius"/>
    </source>
</evidence>
<dbReference type="AlphaFoldDB" id="A0A1I2EY24"/>
<gene>
    <name evidence="3" type="ORF">SAMN02745121_06290</name>
</gene>
<dbReference type="STRING" id="54.SAMN02745121_06290"/>
<name>A0A1I2EY24_9BACT</name>
<feature type="chain" id="PRO_5011629720" description="Tetratricopeptide repeat-containing protein" evidence="2">
    <location>
        <begin position="33"/>
        <end position="239"/>
    </location>
</feature>
<dbReference type="Proteomes" id="UP000199400">
    <property type="component" value="Unassembled WGS sequence"/>
</dbReference>
<keyword evidence="1" id="KW-1133">Transmembrane helix</keyword>
<proteinExistence type="predicted"/>
<evidence type="ECO:0000313" key="4">
    <source>
        <dbReference type="Proteomes" id="UP000199400"/>
    </source>
</evidence>